<protein>
    <submittedName>
        <fullName evidence="5">HlyD family efflux transporter periplasmic adaptor subunit</fullName>
    </submittedName>
</protein>
<dbReference type="Proteomes" id="UP000324479">
    <property type="component" value="Unassembled WGS sequence"/>
</dbReference>
<dbReference type="RefSeq" id="WP_150078232.1">
    <property type="nucleotide sequence ID" value="NZ_VWOX01000012.1"/>
</dbReference>
<feature type="transmembrane region" description="Helical" evidence="3">
    <location>
        <begin position="55"/>
        <end position="77"/>
    </location>
</feature>
<keyword evidence="1" id="KW-0175">Coiled coil</keyword>
<dbReference type="InterPro" id="IPR058625">
    <property type="entry name" value="MdtA-like_BSH"/>
</dbReference>
<feature type="compositionally biased region" description="Polar residues" evidence="2">
    <location>
        <begin position="14"/>
        <end position="29"/>
    </location>
</feature>
<keyword evidence="6" id="KW-1185">Reference proteome</keyword>
<gene>
    <name evidence="5" type="ORF">FYK55_19955</name>
</gene>
<dbReference type="AlphaFoldDB" id="A0A5M6CZJ1"/>
<accession>A0A5M6CZJ1</accession>
<evidence type="ECO:0000259" key="4">
    <source>
        <dbReference type="Pfam" id="PF25917"/>
    </source>
</evidence>
<dbReference type="Gene3D" id="2.40.30.170">
    <property type="match status" value="1"/>
</dbReference>
<dbReference type="Gene3D" id="2.40.50.100">
    <property type="match status" value="1"/>
</dbReference>
<proteinExistence type="predicted"/>
<dbReference type="PANTHER" id="PTHR30367:SF1">
    <property type="entry name" value="MULTIDRUG RESISTANCE PROTEIN MDTN"/>
    <property type="match status" value="1"/>
</dbReference>
<dbReference type="SUPFAM" id="SSF111369">
    <property type="entry name" value="HlyD-like secretion proteins"/>
    <property type="match status" value="2"/>
</dbReference>
<comment type="caution">
    <text evidence="5">The sequence shown here is derived from an EMBL/GenBank/DDBJ whole genome shotgun (WGS) entry which is preliminary data.</text>
</comment>
<feature type="region of interest" description="Disordered" evidence="2">
    <location>
        <begin position="466"/>
        <end position="502"/>
    </location>
</feature>
<name>A0A5M6CZJ1_9BACT</name>
<evidence type="ECO:0000313" key="6">
    <source>
        <dbReference type="Proteomes" id="UP000324479"/>
    </source>
</evidence>
<evidence type="ECO:0000256" key="3">
    <source>
        <dbReference type="SAM" id="Phobius"/>
    </source>
</evidence>
<keyword evidence="3" id="KW-1133">Transmembrane helix</keyword>
<dbReference type="Pfam" id="PF25917">
    <property type="entry name" value="BSH_RND"/>
    <property type="match status" value="1"/>
</dbReference>
<organism evidence="5 6">
    <name type="scientific">Roseiconus nitratireducens</name>
    <dbReference type="NCBI Taxonomy" id="2605748"/>
    <lineage>
        <taxon>Bacteria</taxon>
        <taxon>Pseudomonadati</taxon>
        <taxon>Planctomycetota</taxon>
        <taxon>Planctomycetia</taxon>
        <taxon>Pirellulales</taxon>
        <taxon>Pirellulaceae</taxon>
        <taxon>Roseiconus</taxon>
    </lineage>
</organism>
<evidence type="ECO:0000256" key="1">
    <source>
        <dbReference type="SAM" id="Coils"/>
    </source>
</evidence>
<reference evidence="5 6" key="1">
    <citation type="submission" date="2019-08" db="EMBL/GenBank/DDBJ databases">
        <authorList>
            <person name="Dhanesh K."/>
            <person name="Kumar G."/>
            <person name="Sasikala C."/>
            <person name="Venkata Ramana C."/>
        </authorList>
    </citation>
    <scope>NUCLEOTIDE SEQUENCE [LARGE SCALE GENOMIC DNA]</scope>
    <source>
        <strain evidence="5 6">JC645</strain>
    </source>
</reference>
<dbReference type="Gene3D" id="1.10.287.470">
    <property type="entry name" value="Helix hairpin bin"/>
    <property type="match status" value="1"/>
</dbReference>
<keyword evidence="3" id="KW-0472">Membrane</keyword>
<evidence type="ECO:0000313" key="5">
    <source>
        <dbReference type="EMBL" id="KAA5540668.1"/>
    </source>
</evidence>
<sequence>MSLTELDSAAPHETASSGSPNGESATQAGDASDAGRNLSASTHTGRKPKRWDQYLLFNVAIPILLLLVGFVVIQVMGKAGAKPVPVPEATAAAALQSLPSVRVERIQSLKETGKQLELVIDGTVVPYREARVSSEVAGQVIYKSDDCEAGSIVSEGDVLMRIDPTDYELEVQRLSRQRDQEYRALGEVDQEMANTRRSIQVAEQDVDLQEQEVERQKRLKQFTSQTELDRARGALLQARQQLISLENQLELLKTRRSRLEASEQLAATQLRVAELNLRRCEIAAPISGVIVSEEADLNTFVSRGTPLVIIEDTSRVEVAASMRVDQLQWVLDQDRAVSSNGYDLPDTPAKIEYAIAGRPNSVRRWSGTLVSYDGIGIDPNTRTVPVRVIVEDPSHYQDSKGNEQHSDRTSALVRGMFVRVRLQLSPTSELVVVPARALRPGNRVWTFVPDESVLDQRLVELQAKREAALETSPSDADQPEPGESDSSASSDAPPLDPSRWRSGLVRRTESVYPIESLRLASDEVSTEEVSAAVQVAGRDWVCEAGETDLTSGSLVVTSPLNSIPPSGLPARIEIQP</sequence>
<dbReference type="InterPro" id="IPR050393">
    <property type="entry name" value="MFP_Efflux_Pump"/>
</dbReference>
<feature type="coiled-coil region" evidence="1">
    <location>
        <begin position="185"/>
        <end position="262"/>
    </location>
</feature>
<feature type="compositionally biased region" description="Low complexity" evidence="2">
    <location>
        <begin position="484"/>
        <end position="493"/>
    </location>
</feature>
<dbReference type="PANTHER" id="PTHR30367">
    <property type="entry name" value="P-HYDROXYBENZOIC ACID EFFLUX PUMP SUBUNIT AAEA-RELATED"/>
    <property type="match status" value="1"/>
</dbReference>
<feature type="region of interest" description="Disordered" evidence="2">
    <location>
        <begin position="1"/>
        <end position="45"/>
    </location>
</feature>
<dbReference type="EMBL" id="VWOX01000012">
    <property type="protein sequence ID" value="KAA5540668.1"/>
    <property type="molecule type" value="Genomic_DNA"/>
</dbReference>
<evidence type="ECO:0000256" key="2">
    <source>
        <dbReference type="SAM" id="MobiDB-lite"/>
    </source>
</evidence>
<feature type="domain" description="Multidrug resistance protein MdtA-like barrel-sandwich hybrid" evidence="4">
    <location>
        <begin position="128"/>
        <end position="310"/>
    </location>
</feature>
<keyword evidence="3" id="KW-0812">Transmembrane</keyword>